<protein>
    <submittedName>
        <fullName evidence="4">Uncharacterized protein</fullName>
    </submittedName>
</protein>
<dbReference type="InterPro" id="IPR052336">
    <property type="entry name" value="MlaD_Phospholipid_Transporter"/>
</dbReference>
<evidence type="ECO:0000256" key="1">
    <source>
        <dbReference type="SAM" id="Phobius"/>
    </source>
</evidence>
<evidence type="ECO:0000313" key="4">
    <source>
        <dbReference type="EMBL" id="AHH99758.1"/>
    </source>
</evidence>
<dbReference type="NCBIfam" id="TIGR00996">
    <property type="entry name" value="Mtu_fam_mce"/>
    <property type="match status" value="1"/>
</dbReference>
<name>W5WEX2_9PSEU</name>
<evidence type="ECO:0000259" key="3">
    <source>
        <dbReference type="Pfam" id="PF11887"/>
    </source>
</evidence>
<dbReference type="AlphaFoldDB" id="W5WEX2"/>
<accession>W5WEX2</accession>
<dbReference type="Pfam" id="PF11887">
    <property type="entry name" value="Mce4_CUP1"/>
    <property type="match status" value="1"/>
</dbReference>
<keyword evidence="5" id="KW-1185">Reference proteome</keyword>
<dbReference type="OrthoDB" id="5241191at2"/>
<dbReference type="eggNOG" id="COG1463">
    <property type="taxonomic scope" value="Bacteria"/>
</dbReference>
<dbReference type="InterPro" id="IPR024516">
    <property type="entry name" value="Mce_C"/>
</dbReference>
<evidence type="ECO:0000259" key="2">
    <source>
        <dbReference type="Pfam" id="PF02470"/>
    </source>
</evidence>
<dbReference type="Pfam" id="PF02470">
    <property type="entry name" value="MlaD"/>
    <property type="match status" value="1"/>
</dbReference>
<keyword evidence="1" id="KW-0472">Membrane</keyword>
<dbReference type="Proteomes" id="UP000019225">
    <property type="component" value="Chromosome"/>
</dbReference>
<dbReference type="PANTHER" id="PTHR33371:SF18">
    <property type="entry name" value="MCE-FAMILY PROTEIN MCE3C"/>
    <property type="match status" value="1"/>
</dbReference>
<dbReference type="PANTHER" id="PTHR33371">
    <property type="entry name" value="INTERMEMBRANE PHOSPHOLIPID TRANSPORT SYSTEM BINDING PROTEIN MLAD-RELATED"/>
    <property type="match status" value="1"/>
</dbReference>
<feature type="transmembrane region" description="Helical" evidence="1">
    <location>
        <begin position="18"/>
        <end position="37"/>
    </location>
</feature>
<dbReference type="PRINTS" id="PR01782">
    <property type="entry name" value="MCEVIRFACTOR"/>
</dbReference>
<reference evidence="4 5" key="1">
    <citation type="journal article" date="2014" name="BMC Genomics">
        <title>Complete genome sequence of producer of the glycopeptide antibiotic Aculeximycin Kutzneria albida DSM 43870T, a representative of minor genus of Pseudonocardiaceae.</title>
        <authorList>
            <person name="Rebets Y."/>
            <person name="Tokovenko B."/>
            <person name="Lushchyk I."/>
            <person name="Ruckert C."/>
            <person name="Zaburannyi N."/>
            <person name="Bechthold A."/>
            <person name="Kalinowski J."/>
            <person name="Luzhetskyy A."/>
        </authorList>
    </citation>
    <scope>NUCLEOTIDE SEQUENCE [LARGE SCALE GENOMIC DNA]</scope>
    <source>
        <strain evidence="4">DSM 43870</strain>
    </source>
</reference>
<dbReference type="PATRIC" id="fig|1449976.3.peg.6419"/>
<dbReference type="HOGENOM" id="CLU_026704_2_0_11"/>
<feature type="domain" description="Mammalian cell entry C-terminal" evidence="3">
    <location>
        <begin position="128"/>
        <end position="296"/>
    </location>
</feature>
<feature type="domain" description="Mce/MlaD" evidence="2">
    <location>
        <begin position="47"/>
        <end position="120"/>
    </location>
</feature>
<dbReference type="GO" id="GO:0005576">
    <property type="term" value="C:extracellular region"/>
    <property type="evidence" value="ECO:0007669"/>
    <property type="project" value="TreeGrafter"/>
</dbReference>
<sequence>MTTPEPKRRKTILERNPVVVGVLGLLLLSVLGGLAFFSNDLPVIGAGTRYSADFTEAAGIRPDNEVRISGVKVGVVTGTALEGDHVHVTFRVRGAWIGDRSTAAIKIKTLLGEKYLSVDPLGSAEQNPDQAIPVSRTVTPFDVTDAFNGLTQQVGQIDTQQLAQSFTTIADTFARTSPQVNTALSGLASLSRTISSRDSQLAELLAGTKKITQTLADRDDQFQALLTDGNLLLSELTKRREAIGALLTGAQQLATQLSGLVNDNTQQLAPALQQLQQVTSLLQRNQDNLDRSLRLAGPYYRMLGNAVGNGRWLDTYLCGLVPTEGASGCTPPRIKGGS</sequence>
<gene>
    <name evidence="4" type="ORF">KALB_6398</name>
</gene>
<evidence type="ECO:0000313" key="5">
    <source>
        <dbReference type="Proteomes" id="UP000019225"/>
    </source>
</evidence>
<organism evidence="4 5">
    <name type="scientific">Kutzneria albida DSM 43870</name>
    <dbReference type="NCBI Taxonomy" id="1449976"/>
    <lineage>
        <taxon>Bacteria</taxon>
        <taxon>Bacillati</taxon>
        <taxon>Actinomycetota</taxon>
        <taxon>Actinomycetes</taxon>
        <taxon>Pseudonocardiales</taxon>
        <taxon>Pseudonocardiaceae</taxon>
        <taxon>Kutzneria</taxon>
    </lineage>
</organism>
<proteinExistence type="predicted"/>
<dbReference type="STRING" id="1449976.KALB_6398"/>
<dbReference type="InterPro" id="IPR005693">
    <property type="entry name" value="Mce"/>
</dbReference>
<keyword evidence="1" id="KW-1133">Transmembrane helix</keyword>
<dbReference type="RefSeq" id="WP_025359649.1">
    <property type="nucleotide sequence ID" value="NZ_CP007155.1"/>
</dbReference>
<keyword evidence="1" id="KW-0812">Transmembrane</keyword>
<dbReference type="InterPro" id="IPR003399">
    <property type="entry name" value="Mce/MlaD"/>
</dbReference>
<dbReference type="EMBL" id="CP007155">
    <property type="protein sequence ID" value="AHH99758.1"/>
    <property type="molecule type" value="Genomic_DNA"/>
</dbReference>
<dbReference type="KEGG" id="kal:KALB_6398"/>